<dbReference type="AlphaFoldDB" id="A0A6J6EYI1"/>
<accession>A0A6J6EYI1</accession>
<dbReference type="SUPFAM" id="SSF53850">
    <property type="entry name" value="Periplasmic binding protein-like II"/>
    <property type="match status" value="1"/>
</dbReference>
<dbReference type="PROSITE" id="PS51257">
    <property type="entry name" value="PROKAR_LIPOPROTEIN"/>
    <property type="match status" value="1"/>
</dbReference>
<reference evidence="1" key="1">
    <citation type="submission" date="2020-05" db="EMBL/GenBank/DDBJ databases">
        <authorList>
            <person name="Chiriac C."/>
            <person name="Salcher M."/>
            <person name="Ghai R."/>
            <person name="Kavagutti S V."/>
        </authorList>
    </citation>
    <scope>NUCLEOTIDE SEQUENCE</scope>
</reference>
<name>A0A6J6EYI1_9ZZZZ</name>
<sequence length="367" mass="38447">MNLKLASAGIALALLTACTPPLPPEVLAGQAEATINCVSANTIVDGPADLADNFFLMSDSLTAVCPEHISTFSPGDESAEVMITDNTPTASEISLFNRRCPTSEVLIAPAYGIPATLSLQVVGLEGLALDARAIGGLLDGTITNWNDPIIQDLNPDFQLDSVPVIKLGSSQKSSAVLAMTTWAHEVGGSKLEPTDVISGEQNFDTLYDLAAEMFNIEGSFGIVPLGTAVINGLNVANMVVNDGDILVPEPVYTMRGIATAEIDRTNPNQMFASIGYGGKVNESLSDPLIDPSNYKSGWPAVGVGHVMACESGNDAGALPFARFVIRGEGQGALETSGFARIPLPIRLKAILALKTPLSQELLDQIPD</sequence>
<dbReference type="Gene3D" id="3.40.190.10">
    <property type="entry name" value="Periplasmic binding protein-like II"/>
    <property type="match status" value="2"/>
</dbReference>
<dbReference type="EMBL" id="CAEZTT010000095">
    <property type="protein sequence ID" value="CAB4579833.1"/>
    <property type="molecule type" value="Genomic_DNA"/>
</dbReference>
<organism evidence="1">
    <name type="scientific">freshwater metagenome</name>
    <dbReference type="NCBI Taxonomy" id="449393"/>
    <lineage>
        <taxon>unclassified sequences</taxon>
        <taxon>metagenomes</taxon>
        <taxon>ecological metagenomes</taxon>
    </lineage>
</organism>
<evidence type="ECO:0000313" key="1">
    <source>
        <dbReference type="EMBL" id="CAB4579833.1"/>
    </source>
</evidence>
<protein>
    <submittedName>
        <fullName evidence="1">Unannotated protein</fullName>
    </submittedName>
</protein>
<gene>
    <name evidence="1" type="ORF">UFOPK1726_00834</name>
</gene>
<proteinExistence type="predicted"/>